<evidence type="ECO:0000256" key="3">
    <source>
        <dbReference type="SAM" id="MobiDB-lite"/>
    </source>
</evidence>
<dbReference type="Proteomes" id="UP000613066">
    <property type="component" value="Unassembled WGS sequence"/>
</dbReference>
<feature type="non-terminal residue" evidence="4">
    <location>
        <position position="1"/>
    </location>
</feature>
<evidence type="ECO:0000313" key="4">
    <source>
        <dbReference type="EMBL" id="NXC40150.1"/>
    </source>
</evidence>
<accession>A0A851NJJ0</accession>
<sequence>MERGHQDTAPRSPVSTEPGQHPAAPDGPLVFAGSSPVDVEHARIFWGSAMLPPLRESSLGLISQRRERTFPEQPRSPQQPPLQPSTSPGLSEARNTQKAEEKEKYLQQAKKREEILALLRKHREERVAVSLTS</sequence>
<reference evidence="4" key="1">
    <citation type="submission" date="2019-09" db="EMBL/GenBank/DDBJ databases">
        <title>Bird 10,000 Genomes (B10K) Project - Family phase.</title>
        <authorList>
            <person name="Zhang G."/>
        </authorList>
    </citation>
    <scope>NUCLEOTIDE SEQUENCE</scope>
    <source>
        <strain evidence="4">B10K-DU-001-08</strain>
        <tissue evidence="4">Muscle</tissue>
    </source>
</reference>
<organism evidence="4 5">
    <name type="scientific">Penelope pileata</name>
    <dbReference type="NCBI Taxonomy" id="1118817"/>
    <lineage>
        <taxon>Eukaryota</taxon>
        <taxon>Metazoa</taxon>
        <taxon>Chordata</taxon>
        <taxon>Craniata</taxon>
        <taxon>Vertebrata</taxon>
        <taxon>Euteleostomi</taxon>
        <taxon>Archelosauria</taxon>
        <taxon>Archosauria</taxon>
        <taxon>Dinosauria</taxon>
        <taxon>Saurischia</taxon>
        <taxon>Theropoda</taxon>
        <taxon>Coelurosauria</taxon>
        <taxon>Aves</taxon>
        <taxon>Neognathae</taxon>
        <taxon>Galloanserae</taxon>
        <taxon>Galliformes</taxon>
        <taxon>Cracidae</taxon>
        <taxon>Penelope</taxon>
    </lineage>
</organism>
<evidence type="ECO:0000313" key="5">
    <source>
        <dbReference type="Proteomes" id="UP000613066"/>
    </source>
</evidence>
<feature type="region of interest" description="Disordered" evidence="3">
    <location>
        <begin position="1"/>
        <end position="34"/>
    </location>
</feature>
<dbReference type="AlphaFoldDB" id="A0A851NJJ0"/>
<dbReference type="EMBL" id="WBMW01001212">
    <property type="protein sequence ID" value="NXC40150.1"/>
    <property type="molecule type" value="Genomic_DNA"/>
</dbReference>
<proteinExistence type="inferred from homology"/>
<feature type="compositionally biased region" description="Basic and acidic residues" evidence="3">
    <location>
        <begin position="95"/>
        <end position="108"/>
    </location>
</feature>
<dbReference type="Pfam" id="PF17664">
    <property type="entry name" value="HOATZ-like"/>
    <property type="match status" value="1"/>
</dbReference>
<feature type="region of interest" description="Disordered" evidence="3">
    <location>
        <begin position="60"/>
        <end position="108"/>
    </location>
</feature>
<dbReference type="PANTHER" id="PTHR47231">
    <property type="entry name" value="UPF0722 PROTEIN C11ORF88"/>
    <property type="match status" value="1"/>
</dbReference>
<dbReference type="GO" id="GO:0060271">
    <property type="term" value="P:cilium assembly"/>
    <property type="evidence" value="ECO:0007669"/>
    <property type="project" value="InterPro"/>
</dbReference>
<dbReference type="PANTHER" id="PTHR47231:SF1">
    <property type="entry name" value="CILIA- AND FLAGELLA-ASSOCIATED PROTEIN HOATZ"/>
    <property type="match status" value="1"/>
</dbReference>
<dbReference type="OrthoDB" id="10004365at2759"/>
<evidence type="ECO:0000256" key="1">
    <source>
        <dbReference type="ARBA" id="ARBA00023451"/>
    </source>
</evidence>
<name>A0A851NJJ0_9GALL</name>
<comment type="similarity">
    <text evidence="1">Belongs to the HOATZ family.</text>
</comment>
<comment type="caution">
    <text evidence="4">The sequence shown here is derived from an EMBL/GenBank/DDBJ whole genome shotgun (WGS) entry which is preliminary data.</text>
</comment>
<feature type="non-terminal residue" evidence="4">
    <location>
        <position position="133"/>
    </location>
</feature>
<gene>
    <name evidence="4" type="ORF">PENPIL_R09323</name>
</gene>
<keyword evidence="5" id="KW-1185">Reference proteome</keyword>
<dbReference type="InterPro" id="IPR040681">
    <property type="entry name" value="HOATZ-like"/>
</dbReference>
<evidence type="ECO:0000256" key="2">
    <source>
        <dbReference type="ARBA" id="ARBA00023657"/>
    </source>
</evidence>
<protein>
    <recommendedName>
        <fullName evidence="2">Cilia- and flagella-associated protein HOATZ</fullName>
    </recommendedName>
</protein>